<dbReference type="Pfam" id="PF10604">
    <property type="entry name" value="Polyketide_cyc2"/>
    <property type="match status" value="1"/>
</dbReference>
<name>A0ABS3RBI8_9ACTN</name>
<protein>
    <submittedName>
        <fullName evidence="1">SRPBCC family protein</fullName>
    </submittedName>
</protein>
<proteinExistence type="predicted"/>
<evidence type="ECO:0000313" key="2">
    <source>
        <dbReference type="Proteomes" id="UP000666915"/>
    </source>
</evidence>
<gene>
    <name evidence="1" type="ORF">J4557_39230</name>
</gene>
<keyword evidence="2" id="KW-1185">Reference proteome</keyword>
<comment type="caution">
    <text evidence="1">The sequence shown here is derived from an EMBL/GenBank/DDBJ whole genome shotgun (WGS) entry which is preliminary data.</text>
</comment>
<dbReference type="InterPro" id="IPR019587">
    <property type="entry name" value="Polyketide_cyclase/dehydratase"/>
</dbReference>
<dbReference type="Proteomes" id="UP000666915">
    <property type="component" value="Unassembled WGS sequence"/>
</dbReference>
<dbReference type="RefSeq" id="WP_208271885.1">
    <property type="nucleotide sequence ID" value="NZ_BAAAGM010000029.1"/>
</dbReference>
<dbReference type="SUPFAM" id="SSF55961">
    <property type="entry name" value="Bet v1-like"/>
    <property type="match status" value="1"/>
</dbReference>
<organism evidence="1 2">
    <name type="scientific">Actinomadura nitritigenes</name>
    <dbReference type="NCBI Taxonomy" id="134602"/>
    <lineage>
        <taxon>Bacteria</taxon>
        <taxon>Bacillati</taxon>
        <taxon>Actinomycetota</taxon>
        <taxon>Actinomycetes</taxon>
        <taxon>Streptosporangiales</taxon>
        <taxon>Thermomonosporaceae</taxon>
        <taxon>Actinomadura</taxon>
    </lineage>
</organism>
<evidence type="ECO:0000313" key="1">
    <source>
        <dbReference type="EMBL" id="MBO2443578.1"/>
    </source>
</evidence>
<dbReference type="Gene3D" id="3.30.530.20">
    <property type="match status" value="1"/>
</dbReference>
<sequence>MSFEISLDIRRPAAAVFAYVADFRTMPRWYGAVERVTATTAATTGKAARFHMVRSLPGGPAHNDVEVTAYTSGEEVAFSSTSGPTPFRYDYRIEPIPDGTRLTLTGQISGAGLPGPAAHLGGIAERLFERGMKKNLHVLKQLLESS</sequence>
<dbReference type="InterPro" id="IPR023393">
    <property type="entry name" value="START-like_dom_sf"/>
</dbReference>
<accession>A0ABS3RBI8</accession>
<dbReference type="EMBL" id="JAGEOK010000034">
    <property type="protein sequence ID" value="MBO2443578.1"/>
    <property type="molecule type" value="Genomic_DNA"/>
</dbReference>
<reference evidence="1 2" key="1">
    <citation type="submission" date="2021-03" db="EMBL/GenBank/DDBJ databases">
        <authorList>
            <person name="Kanchanasin P."/>
            <person name="Saeng-In P."/>
            <person name="Phongsopitanun W."/>
            <person name="Yuki M."/>
            <person name="Kudo T."/>
            <person name="Ohkuma M."/>
            <person name="Tanasupawat S."/>
        </authorList>
    </citation>
    <scope>NUCLEOTIDE SEQUENCE [LARGE SCALE GENOMIC DNA]</scope>
    <source>
        <strain evidence="1 2">L46</strain>
    </source>
</reference>